<dbReference type="SUPFAM" id="SSF57256">
    <property type="entry name" value="Elafin-like"/>
    <property type="match status" value="1"/>
</dbReference>
<dbReference type="GO" id="GO:0030414">
    <property type="term" value="F:peptidase inhibitor activity"/>
    <property type="evidence" value="ECO:0007669"/>
    <property type="project" value="InterPro"/>
</dbReference>
<evidence type="ECO:0000313" key="6">
    <source>
        <dbReference type="Ensembl" id="ENSNNAP00000023419.1"/>
    </source>
</evidence>
<evidence type="ECO:0000256" key="4">
    <source>
        <dbReference type="ARBA" id="ARBA00035122"/>
    </source>
</evidence>
<dbReference type="InterPro" id="IPR008197">
    <property type="entry name" value="WAP_dom"/>
</dbReference>
<reference evidence="6" key="2">
    <citation type="submission" date="2025-09" db="UniProtKB">
        <authorList>
            <consortium name="Ensembl"/>
        </authorList>
    </citation>
    <scope>IDENTIFICATION</scope>
</reference>
<name>A0A8C6Y5C1_NAJNA</name>
<evidence type="ECO:0000256" key="3">
    <source>
        <dbReference type="ARBA" id="ARBA00023157"/>
    </source>
</evidence>
<organism evidence="6 7">
    <name type="scientific">Naja naja</name>
    <name type="common">Indian cobra</name>
    <dbReference type="NCBI Taxonomy" id="35670"/>
    <lineage>
        <taxon>Eukaryota</taxon>
        <taxon>Metazoa</taxon>
        <taxon>Chordata</taxon>
        <taxon>Craniata</taxon>
        <taxon>Vertebrata</taxon>
        <taxon>Euteleostomi</taxon>
        <taxon>Lepidosauria</taxon>
        <taxon>Squamata</taxon>
        <taxon>Bifurcata</taxon>
        <taxon>Unidentata</taxon>
        <taxon>Episquamata</taxon>
        <taxon>Toxicofera</taxon>
        <taxon>Serpentes</taxon>
        <taxon>Colubroidea</taxon>
        <taxon>Elapidae</taxon>
        <taxon>Elapinae</taxon>
        <taxon>Naja</taxon>
    </lineage>
</organism>
<dbReference type="OrthoDB" id="196393at2759"/>
<evidence type="ECO:0000313" key="7">
    <source>
        <dbReference type="Proteomes" id="UP000694559"/>
    </source>
</evidence>
<dbReference type="CDD" id="cd00199">
    <property type="entry name" value="WAP"/>
    <property type="match status" value="1"/>
</dbReference>
<proteinExistence type="inferred from homology"/>
<dbReference type="Proteomes" id="UP000694559">
    <property type="component" value="Unplaced"/>
</dbReference>
<dbReference type="Pfam" id="PF00095">
    <property type="entry name" value="WAP"/>
    <property type="match status" value="1"/>
</dbReference>
<dbReference type="GO" id="GO:0042742">
    <property type="term" value="P:defense response to bacterium"/>
    <property type="evidence" value="ECO:0007669"/>
    <property type="project" value="UniProtKB-KW"/>
</dbReference>
<dbReference type="Ensembl" id="ENSNNAT00000024554.1">
    <property type="protein sequence ID" value="ENSNNAP00000023419.1"/>
    <property type="gene ID" value="ENSNNAG00000015425.1"/>
</dbReference>
<evidence type="ECO:0000259" key="5">
    <source>
        <dbReference type="PROSITE" id="PS51390"/>
    </source>
</evidence>
<accession>A0A8C6Y5C1</accession>
<keyword evidence="3" id="KW-1015">Disulfide bond</keyword>
<evidence type="ECO:0000256" key="2">
    <source>
        <dbReference type="ARBA" id="ARBA00023022"/>
    </source>
</evidence>
<dbReference type="GO" id="GO:0005576">
    <property type="term" value="C:extracellular region"/>
    <property type="evidence" value="ECO:0007669"/>
    <property type="project" value="InterPro"/>
</dbReference>
<protein>
    <recommendedName>
        <fullName evidence="5">WAP domain-containing protein</fullName>
    </recommendedName>
</protein>
<feature type="domain" description="WAP" evidence="5">
    <location>
        <begin position="24"/>
        <end position="63"/>
    </location>
</feature>
<keyword evidence="7" id="KW-1185">Reference proteome</keyword>
<dbReference type="InterPro" id="IPR036645">
    <property type="entry name" value="Elafin-like_sf"/>
</dbReference>
<keyword evidence="1" id="KW-0929">Antimicrobial</keyword>
<keyword evidence="2" id="KW-0044">Antibiotic</keyword>
<sequence length="105" mass="11118">NSSCSLGEALAGESLTLNLGIFYFAEKPGVCPKSPPNVLTPCIVKCANDWKCPKNQKCCKIGCTISSPSMHANFGVMGLFIQIDSYVHSVEAPLADPPHPPPTVS</sequence>
<dbReference type="PROSITE" id="PS51390">
    <property type="entry name" value="WAP"/>
    <property type="match status" value="1"/>
</dbReference>
<dbReference type="Gene3D" id="4.10.75.10">
    <property type="entry name" value="Elafin-like"/>
    <property type="match status" value="1"/>
</dbReference>
<evidence type="ECO:0000256" key="1">
    <source>
        <dbReference type="ARBA" id="ARBA00022529"/>
    </source>
</evidence>
<reference evidence="6" key="1">
    <citation type="submission" date="2025-08" db="UniProtKB">
        <authorList>
            <consortium name="Ensembl"/>
        </authorList>
    </citation>
    <scope>IDENTIFICATION</scope>
</reference>
<dbReference type="AlphaFoldDB" id="A0A8C6Y5C1"/>
<dbReference type="GeneTree" id="ENSGT00990000210913"/>
<comment type="similarity">
    <text evidence="4">Belongs to the venom waprin family.</text>
</comment>